<gene>
    <name evidence="8" type="ORF">C5F46_02965</name>
</gene>
<name>A0A2T4JLQ5_9RHOB</name>
<dbReference type="GO" id="GO:0005829">
    <property type="term" value="C:cytosol"/>
    <property type="evidence" value="ECO:0007669"/>
    <property type="project" value="TreeGrafter"/>
</dbReference>
<dbReference type="GO" id="GO:1900376">
    <property type="term" value="P:regulation of secondary metabolite biosynthetic process"/>
    <property type="evidence" value="ECO:0007669"/>
    <property type="project" value="TreeGrafter"/>
</dbReference>
<feature type="binding site" evidence="7">
    <location>
        <position position="167"/>
    </location>
    <ligand>
        <name>Zn(2+)</name>
        <dbReference type="ChEBI" id="CHEBI:29105"/>
    </ligand>
</feature>
<evidence type="ECO:0000256" key="2">
    <source>
        <dbReference type="ARBA" id="ARBA00022491"/>
    </source>
</evidence>
<dbReference type="EMBL" id="PZKF01000004">
    <property type="protein sequence ID" value="PTE18841.1"/>
    <property type="molecule type" value="Genomic_DNA"/>
</dbReference>
<feature type="binding site" evidence="7">
    <location>
        <position position="170"/>
    </location>
    <ligand>
        <name>Zn(2+)</name>
        <dbReference type="ChEBI" id="CHEBI:29105"/>
    </ligand>
</feature>
<dbReference type="GO" id="GO:0045892">
    <property type="term" value="P:negative regulation of DNA-templated transcription"/>
    <property type="evidence" value="ECO:0007669"/>
    <property type="project" value="TreeGrafter"/>
</dbReference>
<dbReference type="Proteomes" id="UP000241899">
    <property type="component" value="Unassembled WGS sequence"/>
</dbReference>
<evidence type="ECO:0000256" key="4">
    <source>
        <dbReference type="ARBA" id="ARBA00023015"/>
    </source>
</evidence>
<feature type="binding site" evidence="7">
    <location>
        <position position="130"/>
    </location>
    <ligand>
        <name>Zn(2+)</name>
        <dbReference type="ChEBI" id="CHEBI:29105"/>
    </ligand>
</feature>
<dbReference type="RefSeq" id="WP_107323859.1">
    <property type="nucleotide sequence ID" value="NZ_NHSP01000063.1"/>
</dbReference>
<keyword evidence="7" id="KW-0479">Metal-binding</keyword>
<accession>A0A2T4JLQ5</accession>
<proteinExistence type="inferred from homology"/>
<comment type="cofactor">
    <cofactor evidence="7">
        <name>Zn(2+)</name>
        <dbReference type="ChEBI" id="CHEBI:29105"/>
    </cofactor>
    <text evidence="7">Binds 1 zinc ion per subunit.</text>
</comment>
<evidence type="ECO:0000313" key="8">
    <source>
        <dbReference type="EMBL" id="PTE18841.1"/>
    </source>
</evidence>
<dbReference type="PANTHER" id="PTHR33202">
    <property type="entry name" value="ZINC UPTAKE REGULATION PROTEIN"/>
    <property type="match status" value="1"/>
</dbReference>
<dbReference type="PANTHER" id="PTHR33202:SF6">
    <property type="entry name" value="ZINC UPTAKE REGULATION PROTEIN"/>
    <property type="match status" value="1"/>
</dbReference>
<feature type="binding site" evidence="7">
    <location>
        <position position="127"/>
    </location>
    <ligand>
        <name>Zn(2+)</name>
        <dbReference type="ChEBI" id="CHEBI:29105"/>
    </ligand>
</feature>
<evidence type="ECO:0000313" key="9">
    <source>
        <dbReference type="Proteomes" id="UP000241899"/>
    </source>
</evidence>
<keyword evidence="5" id="KW-0238">DNA-binding</keyword>
<keyword evidence="9" id="KW-1185">Reference proteome</keyword>
<organism evidence="8 9">
    <name type="scientific">Phaeovulum veldkampii DSM 11550</name>
    <dbReference type="NCBI Taxonomy" id="1185920"/>
    <lineage>
        <taxon>Bacteria</taxon>
        <taxon>Pseudomonadati</taxon>
        <taxon>Pseudomonadota</taxon>
        <taxon>Alphaproteobacteria</taxon>
        <taxon>Rhodobacterales</taxon>
        <taxon>Paracoccaceae</taxon>
        <taxon>Phaeovulum</taxon>
    </lineage>
</organism>
<evidence type="ECO:0000256" key="3">
    <source>
        <dbReference type="ARBA" id="ARBA00022833"/>
    </source>
</evidence>
<dbReference type="Gene3D" id="3.30.1490.190">
    <property type="match status" value="1"/>
</dbReference>
<comment type="caution">
    <text evidence="8">The sequence shown here is derived from an EMBL/GenBank/DDBJ whole genome shotgun (WGS) entry which is preliminary data.</text>
</comment>
<dbReference type="InterPro" id="IPR036388">
    <property type="entry name" value="WH-like_DNA-bd_sf"/>
</dbReference>
<dbReference type="AlphaFoldDB" id="A0A2T4JLQ5"/>
<dbReference type="GO" id="GO:0000976">
    <property type="term" value="F:transcription cis-regulatory region binding"/>
    <property type="evidence" value="ECO:0007669"/>
    <property type="project" value="TreeGrafter"/>
</dbReference>
<dbReference type="SUPFAM" id="SSF46785">
    <property type="entry name" value="Winged helix' DNA-binding domain"/>
    <property type="match status" value="1"/>
</dbReference>
<keyword evidence="2" id="KW-0678">Repressor</keyword>
<dbReference type="InterPro" id="IPR036390">
    <property type="entry name" value="WH_DNA-bd_sf"/>
</dbReference>
<keyword evidence="6" id="KW-0804">Transcription</keyword>
<dbReference type="GO" id="GO:0008270">
    <property type="term" value="F:zinc ion binding"/>
    <property type="evidence" value="ECO:0007669"/>
    <property type="project" value="TreeGrafter"/>
</dbReference>
<dbReference type="InterPro" id="IPR002481">
    <property type="entry name" value="FUR"/>
</dbReference>
<comment type="similarity">
    <text evidence="1">Belongs to the Fur family.</text>
</comment>
<evidence type="ECO:0000256" key="7">
    <source>
        <dbReference type="PIRSR" id="PIRSR602481-1"/>
    </source>
</evidence>
<evidence type="ECO:0000256" key="5">
    <source>
        <dbReference type="ARBA" id="ARBA00023125"/>
    </source>
</evidence>
<keyword evidence="3 7" id="KW-0862">Zinc</keyword>
<keyword evidence="4" id="KW-0805">Transcription regulation</keyword>
<reference evidence="8 9" key="1">
    <citation type="submission" date="2018-03" db="EMBL/GenBank/DDBJ databases">
        <title>Rhodobacter veldkampii.</title>
        <authorList>
            <person name="Meyer T.E."/>
            <person name="Miller S."/>
            <person name="Lodha T."/>
            <person name="Gandham S."/>
            <person name="Chintalapati S."/>
            <person name="Chintalapati V.R."/>
        </authorList>
    </citation>
    <scope>NUCLEOTIDE SEQUENCE [LARGE SCALE GENOMIC DNA]</scope>
    <source>
        <strain evidence="8 9">DSM 11550</strain>
    </source>
</reference>
<evidence type="ECO:0000256" key="1">
    <source>
        <dbReference type="ARBA" id="ARBA00007957"/>
    </source>
</evidence>
<sequence>MRETSAAKACTGCADTDPALAFAQHDHSHCAQALLLRAEAVADAAGARLTPVRRRTLEILLEAHRALGAYEVLDRLAADGFGKQPPVAYRALEFLVEHGLAHRIRRLNAFAACMHPGEVHAPAFLICRLCGAVAEAPAGPLRAALDAKAAGLGFVVERANIEALGLCPACVGKASCT</sequence>
<dbReference type="OrthoDB" id="9801127at2"/>
<dbReference type="InterPro" id="IPR043135">
    <property type="entry name" value="Fur_C"/>
</dbReference>
<protein>
    <submittedName>
        <fullName evidence="8">Fur family transcriptional regulator</fullName>
    </submittedName>
</protein>
<dbReference type="GO" id="GO:0003700">
    <property type="term" value="F:DNA-binding transcription factor activity"/>
    <property type="evidence" value="ECO:0007669"/>
    <property type="project" value="InterPro"/>
</dbReference>
<dbReference type="Gene3D" id="1.10.10.10">
    <property type="entry name" value="Winged helix-like DNA-binding domain superfamily/Winged helix DNA-binding domain"/>
    <property type="match status" value="1"/>
</dbReference>
<evidence type="ECO:0000256" key="6">
    <source>
        <dbReference type="ARBA" id="ARBA00023163"/>
    </source>
</evidence>